<dbReference type="InterPro" id="IPR004606">
    <property type="entry name" value="Mop_domain"/>
</dbReference>
<sequence>MNRIPATLTRVEHGAGMTLIEAEAAARSGLPLVATIVGEVALTVGAAVVLACKETEVALAKHLSGEISLRNRHGARVVGLDSGSVLTRVQLDWHGQRIASVITTGSAQRLGLRIGDDVEWLVKANEMAVETA</sequence>
<dbReference type="Gene3D" id="2.40.50.100">
    <property type="match status" value="1"/>
</dbReference>
<evidence type="ECO:0000313" key="4">
    <source>
        <dbReference type="EMBL" id="GHD57058.1"/>
    </source>
</evidence>
<keyword evidence="5" id="KW-1185">Reference proteome</keyword>
<reference evidence="5" key="1">
    <citation type="journal article" date="2019" name="Int. J. Syst. Evol. Microbiol.">
        <title>The Global Catalogue of Microorganisms (GCM) 10K type strain sequencing project: providing services to taxonomists for standard genome sequencing and annotation.</title>
        <authorList>
            <consortium name="The Broad Institute Genomics Platform"/>
            <consortium name="The Broad Institute Genome Sequencing Center for Infectious Disease"/>
            <person name="Wu L."/>
            <person name="Ma J."/>
        </authorList>
    </citation>
    <scope>NUCLEOTIDE SEQUENCE [LARGE SCALE GENOMIC DNA]</scope>
    <source>
        <strain evidence="5">KCTC 23701</strain>
    </source>
</reference>
<evidence type="ECO:0000313" key="5">
    <source>
        <dbReference type="Proteomes" id="UP000604737"/>
    </source>
</evidence>
<proteinExistence type="predicted"/>
<evidence type="ECO:0000259" key="3">
    <source>
        <dbReference type="PROSITE" id="PS51866"/>
    </source>
</evidence>
<dbReference type="SUPFAM" id="SSF50331">
    <property type="entry name" value="MOP-like"/>
    <property type="match status" value="1"/>
</dbReference>
<dbReference type="RefSeq" id="WP_229797385.1">
    <property type="nucleotide sequence ID" value="NZ_BMYO01000001.1"/>
</dbReference>
<protein>
    <recommendedName>
        <fullName evidence="3">Mop domain-containing protein</fullName>
    </recommendedName>
</protein>
<dbReference type="Pfam" id="PF03459">
    <property type="entry name" value="TOBE"/>
    <property type="match status" value="1"/>
</dbReference>
<accession>A0ABQ3GY77</accession>
<name>A0ABQ3GY77_9NEIS</name>
<evidence type="ECO:0000256" key="2">
    <source>
        <dbReference type="PROSITE-ProRule" id="PRU01213"/>
    </source>
</evidence>
<dbReference type="EMBL" id="BMYO01000001">
    <property type="protein sequence ID" value="GHD57058.1"/>
    <property type="molecule type" value="Genomic_DNA"/>
</dbReference>
<keyword evidence="1 2" id="KW-0500">Molybdenum</keyword>
<evidence type="ECO:0000256" key="1">
    <source>
        <dbReference type="ARBA" id="ARBA00022505"/>
    </source>
</evidence>
<gene>
    <name evidence="4" type="ORF">GCM10007350_05160</name>
</gene>
<dbReference type="InterPro" id="IPR005116">
    <property type="entry name" value="Transp-assoc_OB_typ1"/>
</dbReference>
<feature type="domain" description="Mop" evidence="3">
    <location>
        <begin position="66"/>
        <end position="131"/>
    </location>
</feature>
<organism evidence="4 5">
    <name type="scientific">Jeongeupia chitinilytica</name>
    <dbReference type="NCBI Taxonomy" id="1041641"/>
    <lineage>
        <taxon>Bacteria</taxon>
        <taxon>Pseudomonadati</taxon>
        <taxon>Pseudomonadota</taxon>
        <taxon>Betaproteobacteria</taxon>
        <taxon>Neisseriales</taxon>
        <taxon>Chitinibacteraceae</taxon>
        <taxon>Jeongeupia</taxon>
    </lineage>
</organism>
<comment type="caution">
    <text evidence="4">The sequence shown here is derived from an EMBL/GenBank/DDBJ whole genome shotgun (WGS) entry which is preliminary data.</text>
</comment>
<dbReference type="Proteomes" id="UP000604737">
    <property type="component" value="Unassembled WGS sequence"/>
</dbReference>
<dbReference type="InterPro" id="IPR008995">
    <property type="entry name" value="Mo/tungstate-bd_C_term_dom"/>
</dbReference>
<dbReference type="PROSITE" id="PS51866">
    <property type="entry name" value="MOP"/>
    <property type="match status" value="1"/>
</dbReference>